<sequence>MSKMDGDLQEMNTDNQSVENEKSLESSKEAKSIHLSDIVDESKEFSMSNKEELISDMKKLMKYPNISEIRDSVEKIEKSFSAFKIVENQQLKDAFIASGEKEEDFAPPIDLLEKDFRDLMQQYHERRKNLRAQKESMQKANLIEKENIIQEIKGYLEGKSFAKNEYDRVRELQTLWGKTGPVPSDKYKEQNERYRFALDQFYDYVRINREFIEVDQKKNEDLKSELCEAVEALAQSEDSVDAFKELQLLHERWKEIGFVRSDVKQPLWDRFSAATSVVNKNYHAYQNGRRVKQNQDIEKKKELTQRITDIITQEFERYKDISAYTDEVVALQKSWKELGIYYMKEDRKLSETFRNGCNMFFAQKRKLQKELKMLYQDVIDRKEAICKEAELLTASEDLESTTARLIELQRDWKGAGNVPPKMSEEIWQRFKKACDSFFDRKKGVQKASVAEEKTHYEQKLSLMELVDTFVSTGDIEEDSAKIRDFIKQWDAIGMVPKNKVVELNKRYHSTLDAALEKVDLNPKEKVLFRFNMRLESMQKSRDREYLLNKERNNLLAKMEKLQGELRTTKNNMGFFASAVDSPLMKEVNDRMDHLQTQLSEFSLQLDRVNALLRE</sequence>
<dbReference type="EMBL" id="CP081303">
    <property type="protein sequence ID" value="QZE14481.1"/>
    <property type="molecule type" value="Genomic_DNA"/>
</dbReference>
<dbReference type="Proteomes" id="UP000826212">
    <property type="component" value="Chromosome"/>
</dbReference>
<accession>A0AC61NFX7</accession>
<name>A0AC61NFX7_9BACT</name>
<organism evidence="1 2">
    <name type="scientific">Halosquirtibacter laminarini</name>
    <dbReference type="NCBI Taxonomy" id="3374600"/>
    <lineage>
        <taxon>Bacteria</taxon>
        <taxon>Pseudomonadati</taxon>
        <taxon>Bacteroidota</taxon>
        <taxon>Bacteroidia</taxon>
        <taxon>Marinilabiliales</taxon>
        <taxon>Prolixibacteraceae</taxon>
        <taxon>Halosquirtibacter</taxon>
    </lineage>
</organism>
<reference evidence="1" key="1">
    <citation type="submission" date="2021-08" db="EMBL/GenBank/DDBJ databases">
        <title>Novel anaerobic bacterium isolated from sea squirt in East Sea, Republic of Korea.</title>
        <authorList>
            <person name="Nguyen T.H."/>
            <person name="Li Z."/>
            <person name="Lee Y.-J."/>
            <person name="Ko J."/>
            <person name="Kim S.-G."/>
        </authorList>
    </citation>
    <scope>NUCLEOTIDE SEQUENCE</scope>
    <source>
        <strain evidence="1">KCTC 25031</strain>
    </source>
</reference>
<keyword evidence="2" id="KW-1185">Reference proteome</keyword>
<gene>
    <name evidence="1" type="ORF">K4L44_01020</name>
</gene>
<evidence type="ECO:0000313" key="1">
    <source>
        <dbReference type="EMBL" id="QZE14481.1"/>
    </source>
</evidence>
<evidence type="ECO:0000313" key="2">
    <source>
        <dbReference type="Proteomes" id="UP000826212"/>
    </source>
</evidence>
<proteinExistence type="predicted"/>
<protein>
    <submittedName>
        <fullName evidence="1">DUF349 domain-containing protein</fullName>
    </submittedName>
</protein>